<feature type="domain" description="Flavinylation-associated cytochrome" evidence="2">
    <location>
        <begin position="9"/>
        <end position="74"/>
    </location>
</feature>
<dbReference type="GeneID" id="84233207"/>
<sequence>MNISKLNYYVDILLAVLFIVVAITGFVLYLVIPSGVRQGRYQEFIGITKVTWTLIHNRSAILLTLLTGLHFVLHKRWMCCMTRNLFKREGDRKNTECEMINV</sequence>
<dbReference type="Proteomes" id="UP001182908">
    <property type="component" value="Chromosome"/>
</dbReference>
<name>A0AA51UJ91_9EURY</name>
<keyword evidence="4" id="KW-1185">Reference proteome</keyword>
<dbReference type="Pfam" id="PF14358">
    <property type="entry name" value="DUF4405"/>
    <property type="match status" value="1"/>
</dbReference>
<feature type="transmembrane region" description="Helical" evidence="1">
    <location>
        <begin position="52"/>
        <end position="73"/>
    </location>
</feature>
<dbReference type="InterPro" id="IPR025517">
    <property type="entry name" value="DUF4405"/>
</dbReference>
<evidence type="ECO:0000256" key="1">
    <source>
        <dbReference type="SAM" id="Phobius"/>
    </source>
</evidence>
<protein>
    <submittedName>
        <fullName evidence="3">DUF4405 domain-containing protein</fullName>
    </submittedName>
</protein>
<keyword evidence="1" id="KW-1133">Transmembrane helix</keyword>
<reference evidence="3 4" key="1">
    <citation type="submission" date="2023-08" db="EMBL/GenBank/DDBJ databases">
        <title>Methanolobus mangrovi sp. nov. and Methanolobus sediminis sp. nov, two novel methylotrophic methanogens isolated from mangrove sediments in China.</title>
        <authorList>
            <person name="Zhou J."/>
        </authorList>
    </citation>
    <scope>NUCLEOTIDE SEQUENCE [LARGE SCALE GENOMIC DNA]</scope>
    <source>
        <strain evidence="3 4">FTZ6</strain>
    </source>
</reference>
<proteinExistence type="predicted"/>
<evidence type="ECO:0000259" key="2">
    <source>
        <dbReference type="Pfam" id="PF14358"/>
    </source>
</evidence>
<keyword evidence="1" id="KW-0812">Transmembrane</keyword>
<dbReference type="AlphaFoldDB" id="A0AA51UJ91"/>
<evidence type="ECO:0000313" key="3">
    <source>
        <dbReference type="EMBL" id="WMW24562.1"/>
    </source>
</evidence>
<organism evidence="3 4">
    <name type="scientific">Methanolobus sediminis</name>
    <dbReference type="NCBI Taxonomy" id="3072978"/>
    <lineage>
        <taxon>Archaea</taxon>
        <taxon>Methanobacteriati</taxon>
        <taxon>Methanobacteriota</taxon>
        <taxon>Stenosarchaea group</taxon>
        <taxon>Methanomicrobia</taxon>
        <taxon>Methanosarcinales</taxon>
        <taxon>Methanosarcinaceae</taxon>
        <taxon>Methanolobus</taxon>
    </lineage>
</organism>
<accession>A0AA51UJ91</accession>
<evidence type="ECO:0000313" key="4">
    <source>
        <dbReference type="Proteomes" id="UP001182908"/>
    </source>
</evidence>
<feature type="transmembrane region" description="Helical" evidence="1">
    <location>
        <begin position="12"/>
        <end position="32"/>
    </location>
</feature>
<gene>
    <name evidence="3" type="ORF">RE474_10780</name>
</gene>
<dbReference type="KEGG" id="mseb:RE474_10780"/>
<dbReference type="RefSeq" id="WP_309310372.1">
    <property type="nucleotide sequence ID" value="NZ_CP133592.1"/>
</dbReference>
<dbReference type="EMBL" id="CP133592">
    <property type="protein sequence ID" value="WMW24562.1"/>
    <property type="molecule type" value="Genomic_DNA"/>
</dbReference>
<keyword evidence="1" id="KW-0472">Membrane</keyword>